<evidence type="ECO:0000256" key="2">
    <source>
        <dbReference type="ARBA" id="ARBA00011353"/>
    </source>
</evidence>
<protein>
    <submittedName>
        <fullName evidence="5">Chromo domain protein</fullName>
    </submittedName>
</protein>
<dbReference type="Pfam" id="PF00385">
    <property type="entry name" value="Chromo"/>
    <property type="match status" value="1"/>
</dbReference>
<dbReference type="CDD" id="cd00024">
    <property type="entry name" value="CD_CSD"/>
    <property type="match status" value="1"/>
</dbReference>
<proteinExistence type="predicted"/>
<evidence type="ECO:0000256" key="3">
    <source>
        <dbReference type="ARBA" id="ARBA00023242"/>
    </source>
</evidence>
<name>A0A9P5A5V3_9HYPO</name>
<reference evidence="5" key="2">
    <citation type="submission" date="2020-02" db="EMBL/GenBank/DDBJ databases">
        <title>Identification and distribution of gene clusters putatively required for synthesis of sphingolipid metabolism inhibitors in phylogenetically diverse species of the filamentous fungus Fusarium.</title>
        <authorList>
            <person name="Kim H.-S."/>
            <person name="Busman M."/>
            <person name="Brown D.W."/>
            <person name="Divon H."/>
            <person name="Uhlig S."/>
            <person name="Proctor R.H."/>
        </authorList>
    </citation>
    <scope>NUCLEOTIDE SEQUENCE</scope>
    <source>
        <strain evidence="5">NRRL 25174</strain>
    </source>
</reference>
<evidence type="ECO:0000259" key="4">
    <source>
        <dbReference type="PROSITE" id="PS50013"/>
    </source>
</evidence>
<reference evidence="5" key="1">
    <citation type="journal article" date="2017" name="Mycologia">
        <title>Fusarium algeriense, sp. nov., a novel toxigenic crown rot pathogen of durum wheat from Algeria is nested in the Fusarium burgessii species complex.</title>
        <authorList>
            <person name="Laraba I."/>
            <person name="Keddad A."/>
            <person name="Boureghda H."/>
            <person name="Abdallah N."/>
            <person name="Vaughan M.M."/>
            <person name="Proctor R.H."/>
            <person name="Busman M."/>
            <person name="O'Donnell K."/>
        </authorList>
    </citation>
    <scope>NUCLEOTIDE SEQUENCE</scope>
    <source>
        <strain evidence="5">NRRL 25174</strain>
    </source>
</reference>
<dbReference type="InterPro" id="IPR023780">
    <property type="entry name" value="Chromo_domain"/>
</dbReference>
<dbReference type="Gene3D" id="2.40.50.40">
    <property type="match status" value="2"/>
</dbReference>
<accession>A0A9P5A5V3</accession>
<dbReference type="EMBL" id="PVQB02001163">
    <property type="protein sequence ID" value="KAF4332138.1"/>
    <property type="molecule type" value="Genomic_DNA"/>
</dbReference>
<keyword evidence="3" id="KW-0539">Nucleus</keyword>
<dbReference type="InterPro" id="IPR008251">
    <property type="entry name" value="Chromo_shadow_dom"/>
</dbReference>
<dbReference type="AlphaFoldDB" id="A0A9P5A5V3"/>
<sequence length="141" mass="16498">MGKRSDGSGDNPDDKTFLVKRIRGHKVDKTGNRKFLVEWLGYEKRKDWTWEPENNLSRSTRRRISPISGEQWTPPPGSWEEYIEIDDCQGDNDGNLIVYLAWKNGQRTKHGTQVIYEKCPQKMLRYYENHIKIIGEEKGGV</sequence>
<dbReference type="SMART" id="SM00300">
    <property type="entry name" value="ChSh"/>
    <property type="match status" value="1"/>
</dbReference>
<dbReference type="Pfam" id="PF01393">
    <property type="entry name" value="Chromo_shadow"/>
    <property type="match status" value="1"/>
</dbReference>
<dbReference type="Proteomes" id="UP000730481">
    <property type="component" value="Unassembled WGS sequence"/>
</dbReference>
<dbReference type="InterPro" id="IPR000953">
    <property type="entry name" value="Chromo/chromo_shadow_dom"/>
</dbReference>
<evidence type="ECO:0000313" key="5">
    <source>
        <dbReference type="EMBL" id="KAF4332138.1"/>
    </source>
</evidence>
<dbReference type="PROSITE" id="PS50013">
    <property type="entry name" value="CHROMO_2"/>
    <property type="match status" value="1"/>
</dbReference>
<dbReference type="SUPFAM" id="SSF54160">
    <property type="entry name" value="Chromo domain-like"/>
    <property type="match status" value="2"/>
</dbReference>
<comment type="caution">
    <text evidence="5">The sequence shown here is derived from an EMBL/GenBank/DDBJ whole genome shotgun (WGS) entry which is preliminary data.</text>
</comment>
<comment type="subcellular location">
    <subcellularLocation>
        <location evidence="1">Nucleus</location>
    </subcellularLocation>
</comment>
<keyword evidence="6" id="KW-1185">Reference proteome</keyword>
<gene>
    <name evidence="5" type="ORF">FBEOM_14070</name>
</gene>
<comment type="subunit">
    <text evidence="2">Component of the NuA4 histone acetyltransferase complex.</text>
</comment>
<dbReference type="GO" id="GO:0005634">
    <property type="term" value="C:nucleus"/>
    <property type="evidence" value="ECO:0007669"/>
    <property type="project" value="UniProtKB-SubCell"/>
</dbReference>
<evidence type="ECO:0000313" key="6">
    <source>
        <dbReference type="Proteomes" id="UP000730481"/>
    </source>
</evidence>
<feature type="domain" description="Chromo" evidence="4">
    <location>
        <begin position="17"/>
        <end position="64"/>
    </location>
</feature>
<dbReference type="GO" id="GO:0006338">
    <property type="term" value="P:chromatin remodeling"/>
    <property type="evidence" value="ECO:0007669"/>
    <property type="project" value="UniProtKB-ARBA"/>
</dbReference>
<dbReference type="InterPro" id="IPR016197">
    <property type="entry name" value="Chromo-like_dom_sf"/>
</dbReference>
<dbReference type="OrthoDB" id="433924at2759"/>
<evidence type="ECO:0000256" key="1">
    <source>
        <dbReference type="ARBA" id="ARBA00004123"/>
    </source>
</evidence>
<organism evidence="5 6">
    <name type="scientific">Fusarium beomiforme</name>
    <dbReference type="NCBI Taxonomy" id="44412"/>
    <lineage>
        <taxon>Eukaryota</taxon>
        <taxon>Fungi</taxon>
        <taxon>Dikarya</taxon>
        <taxon>Ascomycota</taxon>
        <taxon>Pezizomycotina</taxon>
        <taxon>Sordariomycetes</taxon>
        <taxon>Hypocreomycetidae</taxon>
        <taxon>Hypocreales</taxon>
        <taxon>Nectriaceae</taxon>
        <taxon>Fusarium</taxon>
        <taxon>Fusarium burgessii species complex</taxon>
    </lineage>
</organism>